<dbReference type="GO" id="GO:0009252">
    <property type="term" value="P:peptidoglycan biosynthetic process"/>
    <property type="evidence" value="ECO:0007669"/>
    <property type="project" value="UniProtKB-UniRule"/>
</dbReference>
<dbReference type="HAMAP" id="MF_02065">
    <property type="entry name" value="MltG"/>
    <property type="match status" value="1"/>
</dbReference>
<keyword evidence="9" id="KW-1185">Reference proteome</keyword>
<evidence type="ECO:0000256" key="2">
    <source>
        <dbReference type="ARBA" id="ARBA00022692"/>
    </source>
</evidence>
<keyword evidence="4 7" id="KW-0472">Membrane</keyword>
<keyword evidence="6 7" id="KW-0961">Cell wall biogenesis/degradation</keyword>
<dbReference type="AlphaFoldDB" id="A0AAE3XIT9"/>
<dbReference type="PANTHER" id="PTHR30518:SF2">
    <property type="entry name" value="ENDOLYTIC MUREIN TRANSGLYCOSYLASE"/>
    <property type="match status" value="1"/>
</dbReference>
<dbReference type="Gene3D" id="3.30.160.60">
    <property type="entry name" value="Classic Zinc Finger"/>
    <property type="match status" value="1"/>
</dbReference>
<dbReference type="GO" id="GO:0071555">
    <property type="term" value="P:cell wall organization"/>
    <property type="evidence" value="ECO:0007669"/>
    <property type="project" value="UniProtKB-KW"/>
</dbReference>
<feature type="transmembrane region" description="Helical" evidence="7">
    <location>
        <begin position="7"/>
        <end position="26"/>
    </location>
</feature>
<dbReference type="CDD" id="cd08010">
    <property type="entry name" value="MltG_like"/>
    <property type="match status" value="1"/>
</dbReference>
<evidence type="ECO:0000256" key="6">
    <source>
        <dbReference type="ARBA" id="ARBA00023316"/>
    </source>
</evidence>
<protein>
    <recommendedName>
        <fullName evidence="7">Endolytic murein transglycosylase</fullName>
        <ecNumber evidence="7">4.2.2.29</ecNumber>
    </recommendedName>
    <alternativeName>
        <fullName evidence="7">Peptidoglycan lytic transglycosylase</fullName>
    </alternativeName>
    <alternativeName>
        <fullName evidence="7">Peptidoglycan polymerization terminase</fullName>
    </alternativeName>
</protein>
<dbReference type="Proteomes" id="UP001185092">
    <property type="component" value="Unassembled WGS sequence"/>
</dbReference>
<dbReference type="EC" id="4.2.2.29" evidence="7"/>
<keyword evidence="3 7" id="KW-1133">Transmembrane helix</keyword>
<name>A0AAE3XIT9_9BACT</name>
<dbReference type="InterPro" id="IPR003770">
    <property type="entry name" value="MLTG-like"/>
</dbReference>
<dbReference type="EMBL" id="JAVDQD010000001">
    <property type="protein sequence ID" value="MDR6237187.1"/>
    <property type="molecule type" value="Genomic_DNA"/>
</dbReference>
<dbReference type="NCBIfam" id="TIGR00247">
    <property type="entry name" value="endolytic transglycosylase MltG"/>
    <property type="match status" value="1"/>
</dbReference>
<feature type="site" description="Important for catalytic activity" evidence="7">
    <location>
        <position position="219"/>
    </location>
</feature>
<evidence type="ECO:0000256" key="4">
    <source>
        <dbReference type="ARBA" id="ARBA00023136"/>
    </source>
</evidence>
<keyword evidence="2 7" id="KW-0812">Transmembrane</keyword>
<gene>
    <name evidence="7" type="primary">mltG</name>
    <name evidence="8" type="ORF">HNQ88_000163</name>
</gene>
<organism evidence="8 9">
    <name type="scientific">Aureibacter tunicatorum</name>
    <dbReference type="NCBI Taxonomy" id="866807"/>
    <lineage>
        <taxon>Bacteria</taxon>
        <taxon>Pseudomonadati</taxon>
        <taxon>Bacteroidota</taxon>
        <taxon>Cytophagia</taxon>
        <taxon>Cytophagales</taxon>
        <taxon>Persicobacteraceae</taxon>
        <taxon>Aureibacter</taxon>
    </lineage>
</organism>
<comment type="subcellular location">
    <subcellularLocation>
        <location evidence="7">Cell membrane</location>
        <topology evidence="7">Single-pass membrane protein</topology>
    </subcellularLocation>
</comment>
<dbReference type="Pfam" id="PF02618">
    <property type="entry name" value="YceG"/>
    <property type="match status" value="1"/>
</dbReference>
<dbReference type="PANTHER" id="PTHR30518">
    <property type="entry name" value="ENDOLYTIC MUREIN TRANSGLYCOSYLASE"/>
    <property type="match status" value="1"/>
</dbReference>
<evidence type="ECO:0000256" key="1">
    <source>
        <dbReference type="ARBA" id="ARBA00022475"/>
    </source>
</evidence>
<evidence type="ECO:0000256" key="7">
    <source>
        <dbReference type="HAMAP-Rule" id="MF_02065"/>
    </source>
</evidence>
<comment type="caution">
    <text evidence="8">The sequence shown here is derived from an EMBL/GenBank/DDBJ whole genome shotgun (WGS) entry which is preliminary data.</text>
</comment>
<evidence type="ECO:0000256" key="5">
    <source>
        <dbReference type="ARBA" id="ARBA00023239"/>
    </source>
</evidence>
<dbReference type="Gene3D" id="3.30.1490.480">
    <property type="entry name" value="Endolytic murein transglycosylase"/>
    <property type="match status" value="1"/>
</dbReference>
<evidence type="ECO:0000313" key="9">
    <source>
        <dbReference type="Proteomes" id="UP001185092"/>
    </source>
</evidence>
<dbReference type="RefSeq" id="WP_309936632.1">
    <property type="nucleotide sequence ID" value="NZ_AP025305.1"/>
</dbReference>
<comment type="similarity">
    <text evidence="7">Belongs to the transglycosylase MltG family.</text>
</comment>
<comment type="catalytic activity">
    <reaction evidence="7">
        <text>a peptidoglycan chain = a peptidoglycan chain with N-acetyl-1,6-anhydromuramyl-[peptide] at the reducing end + a peptidoglycan chain with N-acetylglucosamine at the non-reducing end.</text>
        <dbReference type="EC" id="4.2.2.29"/>
    </reaction>
</comment>
<dbReference type="GO" id="GO:0008932">
    <property type="term" value="F:lytic endotransglycosylase activity"/>
    <property type="evidence" value="ECO:0007669"/>
    <property type="project" value="UniProtKB-UniRule"/>
</dbReference>
<evidence type="ECO:0000313" key="8">
    <source>
        <dbReference type="EMBL" id="MDR6237187.1"/>
    </source>
</evidence>
<keyword evidence="5 7" id="KW-0456">Lyase</keyword>
<sequence length="344" mass="39458">MEKRKIFVIALIVFATLGSSFIFYFYQMFTGPNILVSKQPQTVFIPANSTFRDVQNIMYDQDVVQDMVSFSFVSKILKYQDNIKPGRYVFEPNMNNVEAVRKLRAGDQDPLTVTFNNVRTSLDLAEKITANIELETEEFLKVLHDSTLFSSFGFNHENKMAMYIPNTYEVYWTIDADELIKKLHSQYKSFWNEDRKSKAAEIGMTPVEISILASIVQAESKVFEEQPTIAGVYINRLKRGIPLQADPTVVFAVGDFEIKRVLNEHLEIDSPYNTYKYAGLPPGPINLPEARVIDAVLNFEKHSYLYFCAKEDFSGSHNFAKTLSEHNINAAKYQRALSRAKIFK</sequence>
<accession>A0AAE3XIT9</accession>
<keyword evidence="1 7" id="KW-1003">Cell membrane</keyword>
<dbReference type="GO" id="GO:0005886">
    <property type="term" value="C:plasma membrane"/>
    <property type="evidence" value="ECO:0007669"/>
    <property type="project" value="UniProtKB-SubCell"/>
</dbReference>
<proteinExistence type="inferred from homology"/>
<comment type="function">
    <text evidence="7">Functions as a peptidoglycan terminase that cleaves nascent peptidoglycan strands endolytically to terminate their elongation.</text>
</comment>
<reference evidence="8" key="1">
    <citation type="submission" date="2023-07" db="EMBL/GenBank/DDBJ databases">
        <title>Genomic Encyclopedia of Type Strains, Phase IV (KMG-IV): sequencing the most valuable type-strain genomes for metagenomic binning, comparative biology and taxonomic classification.</title>
        <authorList>
            <person name="Goeker M."/>
        </authorList>
    </citation>
    <scope>NUCLEOTIDE SEQUENCE</scope>
    <source>
        <strain evidence="8">DSM 26174</strain>
    </source>
</reference>
<evidence type="ECO:0000256" key="3">
    <source>
        <dbReference type="ARBA" id="ARBA00022989"/>
    </source>
</evidence>